<dbReference type="PANTHER" id="PTHR47448:SF1">
    <property type="entry name" value="SERINE_THREONINE-PROTEIN KINASE STE7 HOMOLOG"/>
    <property type="match status" value="1"/>
</dbReference>
<feature type="binding site" evidence="7">
    <location>
        <position position="128"/>
    </location>
    <ligand>
        <name>ATP</name>
        <dbReference type="ChEBI" id="CHEBI:30616"/>
    </ligand>
</feature>
<sequence length="242" mass="26766">MSVVMSKRRNFKALQLPLSPAPGTEPVPIRQAPSARRRNPALDSARHLGNAAATNNSALLTPESSMTQRHNLHKTLTNTLEKFEGTKEKLDGPLRQEDFKNLAELGMGNGGSVMKVQHIPTGIIMAKKIVLIDANPSVRKQILRELHITQSCDSRYIVSSFGAYILEPNICICMEFMDRGSFDGIYKRTGAIPIDVVGMVAANVLEGLLYLYDVHHIIHRDIKPSNILLNSKGEIMLVNEDS</sequence>
<dbReference type="GO" id="GO:0004712">
    <property type="term" value="F:protein serine/threonine/tyrosine kinase activity"/>
    <property type="evidence" value="ECO:0007669"/>
    <property type="project" value="UniProtKB-ARBA"/>
</dbReference>
<comment type="similarity">
    <text evidence="6">Belongs to the protein kinase superfamily. STE Ser/Thr protein kinase family. MAP kinase kinase subfamily.</text>
</comment>
<dbReference type="Gene3D" id="1.10.510.10">
    <property type="entry name" value="Transferase(Phosphotransferase) domain 1"/>
    <property type="match status" value="1"/>
</dbReference>
<evidence type="ECO:0000256" key="5">
    <source>
        <dbReference type="ARBA" id="ARBA00022840"/>
    </source>
</evidence>
<keyword evidence="2" id="KW-0808">Transferase</keyword>
<keyword evidence="1 8" id="KW-0723">Serine/threonine-protein kinase</keyword>
<dbReference type="FunFam" id="3.30.200.20:FF:000040">
    <property type="entry name" value="Dual specificity mitogen-activated protein kinase kinase"/>
    <property type="match status" value="1"/>
</dbReference>
<evidence type="ECO:0000313" key="11">
    <source>
        <dbReference type="EMBL" id="KAF9074319.1"/>
    </source>
</evidence>
<evidence type="ECO:0000256" key="6">
    <source>
        <dbReference type="ARBA" id="ARBA00038035"/>
    </source>
</evidence>
<keyword evidence="3 7" id="KW-0547">Nucleotide-binding</keyword>
<dbReference type="GO" id="GO:0004674">
    <property type="term" value="F:protein serine/threonine kinase activity"/>
    <property type="evidence" value="ECO:0007669"/>
    <property type="project" value="UniProtKB-KW"/>
</dbReference>
<protein>
    <submittedName>
        <fullName evidence="11">Kinase-like domain-containing protein</fullName>
    </submittedName>
</protein>
<dbReference type="AlphaFoldDB" id="A0A9P5Q3W2"/>
<evidence type="ECO:0000259" key="10">
    <source>
        <dbReference type="PROSITE" id="PS50011"/>
    </source>
</evidence>
<feature type="region of interest" description="Disordered" evidence="9">
    <location>
        <begin position="17"/>
        <end position="40"/>
    </location>
</feature>
<dbReference type="Pfam" id="PF00069">
    <property type="entry name" value="Pkinase"/>
    <property type="match status" value="1"/>
</dbReference>
<dbReference type="SUPFAM" id="SSF56112">
    <property type="entry name" value="Protein kinase-like (PK-like)"/>
    <property type="match status" value="1"/>
</dbReference>
<dbReference type="Gene3D" id="3.30.200.20">
    <property type="entry name" value="Phosphorylase Kinase, domain 1"/>
    <property type="match status" value="1"/>
</dbReference>
<dbReference type="PROSITE" id="PS00107">
    <property type="entry name" value="PROTEIN_KINASE_ATP"/>
    <property type="match status" value="1"/>
</dbReference>
<evidence type="ECO:0000256" key="1">
    <source>
        <dbReference type="ARBA" id="ARBA00022527"/>
    </source>
</evidence>
<name>A0A9P5Q3W2_9AGAR</name>
<dbReference type="InterPro" id="IPR008271">
    <property type="entry name" value="Ser/Thr_kinase_AS"/>
</dbReference>
<dbReference type="PROSITE" id="PS50011">
    <property type="entry name" value="PROTEIN_KINASE_DOM"/>
    <property type="match status" value="1"/>
</dbReference>
<dbReference type="InterPro" id="IPR017441">
    <property type="entry name" value="Protein_kinase_ATP_BS"/>
</dbReference>
<dbReference type="OrthoDB" id="10252354at2759"/>
<keyword evidence="12" id="KW-1185">Reference proteome</keyword>
<dbReference type="GO" id="GO:0005524">
    <property type="term" value="F:ATP binding"/>
    <property type="evidence" value="ECO:0007669"/>
    <property type="project" value="UniProtKB-UniRule"/>
</dbReference>
<dbReference type="InterPro" id="IPR050915">
    <property type="entry name" value="MAP_kinase_kinase"/>
</dbReference>
<dbReference type="EMBL" id="JADNRY010000013">
    <property type="protein sequence ID" value="KAF9074319.1"/>
    <property type="molecule type" value="Genomic_DNA"/>
</dbReference>
<dbReference type="SMART" id="SM00220">
    <property type="entry name" value="S_TKc"/>
    <property type="match status" value="1"/>
</dbReference>
<dbReference type="InterPro" id="IPR011009">
    <property type="entry name" value="Kinase-like_dom_sf"/>
</dbReference>
<evidence type="ECO:0000256" key="4">
    <source>
        <dbReference type="ARBA" id="ARBA00022777"/>
    </source>
</evidence>
<evidence type="ECO:0000256" key="2">
    <source>
        <dbReference type="ARBA" id="ARBA00022679"/>
    </source>
</evidence>
<feature type="domain" description="Protein kinase" evidence="10">
    <location>
        <begin position="99"/>
        <end position="242"/>
    </location>
</feature>
<dbReference type="PANTHER" id="PTHR47448">
    <property type="entry name" value="DUAL SPECIFICITY MITOGEN-ACTIVATED PROTEIN KINASE KINASE DSOR1-LIKE PROTEIN"/>
    <property type="match status" value="1"/>
</dbReference>
<evidence type="ECO:0000313" key="12">
    <source>
        <dbReference type="Proteomes" id="UP000772434"/>
    </source>
</evidence>
<dbReference type="InterPro" id="IPR000719">
    <property type="entry name" value="Prot_kinase_dom"/>
</dbReference>
<organism evidence="11 12">
    <name type="scientific">Rhodocollybia butyracea</name>
    <dbReference type="NCBI Taxonomy" id="206335"/>
    <lineage>
        <taxon>Eukaryota</taxon>
        <taxon>Fungi</taxon>
        <taxon>Dikarya</taxon>
        <taxon>Basidiomycota</taxon>
        <taxon>Agaricomycotina</taxon>
        <taxon>Agaricomycetes</taxon>
        <taxon>Agaricomycetidae</taxon>
        <taxon>Agaricales</taxon>
        <taxon>Marasmiineae</taxon>
        <taxon>Omphalotaceae</taxon>
        <taxon>Rhodocollybia</taxon>
    </lineage>
</organism>
<evidence type="ECO:0000256" key="3">
    <source>
        <dbReference type="ARBA" id="ARBA00022741"/>
    </source>
</evidence>
<keyword evidence="5 7" id="KW-0067">ATP-binding</keyword>
<comment type="caution">
    <text evidence="11">The sequence shown here is derived from an EMBL/GenBank/DDBJ whole genome shotgun (WGS) entry which is preliminary data.</text>
</comment>
<gene>
    <name evidence="11" type="ORF">BDP27DRAFT_1316872</name>
</gene>
<evidence type="ECO:0000256" key="9">
    <source>
        <dbReference type="SAM" id="MobiDB-lite"/>
    </source>
</evidence>
<dbReference type="PROSITE" id="PS00108">
    <property type="entry name" value="PROTEIN_KINASE_ST"/>
    <property type="match status" value="1"/>
</dbReference>
<accession>A0A9P5Q3W2</accession>
<dbReference type="Proteomes" id="UP000772434">
    <property type="component" value="Unassembled WGS sequence"/>
</dbReference>
<dbReference type="GO" id="GO:0000165">
    <property type="term" value="P:MAPK cascade"/>
    <property type="evidence" value="ECO:0007669"/>
    <property type="project" value="UniProtKB-ARBA"/>
</dbReference>
<keyword evidence="4 11" id="KW-0418">Kinase</keyword>
<evidence type="ECO:0000256" key="8">
    <source>
        <dbReference type="RuleBase" id="RU000304"/>
    </source>
</evidence>
<evidence type="ECO:0000256" key="7">
    <source>
        <dbReference type="PROSITE-ProRule" id="PRU10141"/>
    </source>
</evidence>
<reference evidence="11" key="1">
    <citation type="submission" date="2020-11" db="EMBL/GenBank/DDBJ databases">
        <authorList>
            <consortium name="DOE Joint Genome Institute"/>
            <person name="Ahrendt S."/>
            <person name="Riley R."/>
            <person name="Andreopoulos W."/>
            <person name="Labutti K."/>
            <person name="Pangilinan J."/>
            <person name="Ruiz-Duenas F.J."/>
            <person name="Barrasa J.M."/>
            <person name="Sanchez-Garcia M."/>
            <person name="Camarero S."/>
            <person name="Miyauchi S."/>
            <person name="Serrano A."/>
            <person name="Linde D."/>
            <person name="Babiker R."/>
            <person name="Drula E."/>
            <person name="Ayuso-Fernandez I."/>
            <person name="Pacheco R."/>
            <person name="Padilla G."/>
            <person name="Ferreira P."/>
            <person name="Barriuso J."/>
            <person name="Kellner H."/>
            <person name="Castanera R."/>
            <person name="Alfaro M."/>
            <person name="Ramirez L."/>
            <person name="Pisabarro A.G."/>
            <person name="Kuo A."/>
            <person name="Tritt A."/>
            <person name="Lipzen A."/>
            <person name="He G."/>
            <person name="Yan M."/>
            <person name="Ng V."/>
            <person name="Cullen D."/>
            <person name="Martin F."/>
            <person name="Rosso M.-N."/>
            <person name="Henrissat B."/>
            <person name="Hibbett D."/>
            <person name="Martinez A.T."/>
            <person name="Grigoriev I.V."/>
        </authorList>
    </citation>
    <scope>NUCLEOTIDE SEQUENCE</scope>
    <source>
        <strain evidence="11">AH 40177</strain>
    </source>
</reference>
<proteinExistence type="inferred from homology"/>